<proteinExistence type="predicted"/>
<feature type="region of interest" description="Disordered" evidence="1">
    <location>
        <begin position="1"/>
        <end position="21"/>
    </location>
</feature>
<name>A0A2P2K7P9_RHIMU</name>
<evidence type="ECO:0000256" key="1">
    <source>
        <dbReference type="SAM" id="MobiDB-lite"/>
    </source>
</evidence>
<organism evidence="2">
    <name type="scientific">Rhizophora mucronata</name>
    <name type="common">Asiatic mangrove</name>
    <dbReference type="NCBI Taxonomy" id="61149"/>
    <lineage>
        <taxon>Eukaryota</taxon>
        <taxon>Viridiplantae</taxon>
        <taxon>Streptophyta</taxon>
        <taxon>Embryophyta</taxon>
        <taxon>Tracheophyta</taxon>
        <taxon>Spermatophyta</taxon>
        <taxon>Magnoliopsida</taxon>
        <taxon>eudicotyledons</taxon>
        <taxon>Gunneridae</taxon>
        <taxon>Pentapetalae</taxon>
        <taxon>rosids</taxon>
        <taxon>fabids</taxon>
        <taxon>Malpighiales</taxon>
        <taxon>Rhizophoraceae</taxon>
        <taxon>Rhizophora</taxon>
    </lineage>
</organism>
<accession>A0A2P2K7P9</accession>
<protein>
    <submittedName>
        <fullName evidence="2">Uncharacterized protein</fullName>
    </submittedName>
</protein>
<reference evidence="2" key="1">
    <citation type="submission" date="2018-02" db="EMBL/GenBank/DDBJ databases">
        <title>Rhizophora mucronata_Transcriptome.</title>
        <authorList>
            <person name="Meera S.P."/>
            <person name="Sreeshan A."/>
            <person name="Augustine A."/>
        </authorList>
    </citation>
    <scope>NUCLEOTIDE SEQUENCE</scope>
    <source>
        <tissue evidence="2">Leaf</tissue>
    </source>
</reference>
<dbReference type="AlphaFoldDB" id="A0A2P2K7P9"/>
<sequence length="41" mass="4941">MHYRVSHSKNKTRLLQRGKKNMRTKFKLMNYTLLKTSVNST</sequence>
<evidence type="ECO:0000313" key="2">
    <source>
        <dbReference type="EMBL" id="MBX01739.1"/>
    </source>
</evidence>
<dbReference type="EMBL" id="GGEC01021255">
    <property type="protein sequence ID" value="MBX01739.1"/>
    <property type="molecule type" value="Transcribed_RNA"/>
</dbReference>